<dbReference type="GO" id="GO:0004519">
    <property type="term" value="F:endonuclease activity"/>
    <property type="evidence" value="ECO:0007669"/>
    <property type="project" value="UniProtKB-KW"/>
</dbReference>
<keyword evidence="2" id="KW-0255">Endonuclease</keyword>
<dbReference type="RefSeq" id="WP_162668775.1">
    <property type="nucleotide sequence ID" value="NZ_LR593886.1"/>
</dbReference>
<dbReference type="SUPFAM" id="SSF50969">
    <property type="entry name" value="YVTN repeat-like/Quinoprotein amine dehydrogenase"/>
    <property type="match status" value="1"/>
</dbReference>
<proteinExistence type="predicted"/>
<keyword evidence="2" id="KW-0540">Nuclease</keyword>
<keyword evidence="2" id="KW-0378">Hydrolase</keyword>
<dbReference type="Gene3D" id="2.130.10.10">
    <property type="entry name" value="YVTN repeat-like/Quinoprotein amine dehydrogenase"/>
    <property type="match status" value="1"/>
</dbReference>
<dbReference type="EMBL" id="LR593886">
    <property type="protein sequence ID" value="VTR94184.1"/>
    <property type="molecule type" value="Genomic_DNA"/>
</dbReference>
<accession>A0A6P2D274</accession>
<reference evidence="2 3" key="1">
    <citation type="submission" date="2019-05" db="EMBL/GenBank/DDBJ databases">
        <authorList>
            <consortium name="Science for Life Laboratories"/>
        </authorList>
    </citation>
    <scope>NUCLEOTIDE SEQUENCE [LARGE SCALE GENOMIC DNA]</scope>
    <source>
        <strain evidence="2">Soil9</strain>
    </source>
</reference>
<organism evidence="2 3">
    <name type="scientific">Gemmata massiliana</name>
    <dbReference type="NCBI Taxonomy" id="1210884"/>
    <lineage>
        <taxon>Bacteria</taxon>
        <taxon>Pseudomonadati</taxon>
        <taxon>Planctomycetota</taxon>
        <taxon>Planctomycetia</taxon>
        <taxon>Gemmatales</taxon>
        <taxon>Gemmataceae</taxon>
        <taxon>Gemmata</taxon>
    </lineage>
</organism>
<gene>
    <name evidence="2" type="ORF">SOIL9_35300</name>
</gene>
<dbReference type="InterPro" id="IPR011044">
    <property type="entry name" value="Quino_amine_DH_bsu"/>
</dbReference>
<protein>
    <recommendedName>
        <fullName evidence="4">Anaphase-promoting complex subunit 4 WD40 domain-containing protein</fullName>
    </recommendedName>
</protein>
<dbReference type="KEGG" id="gms:SOIL9_35300"/>
<evidence type="ECO:0000256" key="1">
    <source>
        <dbReference type="SAM" id="MobiDB-lite"/>
    </source>
</evidence>
<evidence type="ECO:0000313" key="2">
    <source>
        <dbReference type="EMBL" id="VTR94184.1"/>
    </source>
</evidence>
<evidence type="ECO:0008006" key="4">
    <source>
        <dbReference type="Google" id="ProtNLM"/>
    </source>
</evidence>
<dbReference type="Proteomes" id="UP000464178">
    <property type="component" value="Chromosome"/>
</dbReference>
<feature type="compositionally biased region" description="Low complexity" evidence="1">
    <location>
        <begin position="229"/>
        <end position="239"/>
    </location>
</feature>
<feature type="region of interest" description="Disordered" evidence="1">
    <location>
        <begin position="228"/>
        <end position="251"/>
    </location>
</feature>
<dbReference type="InterPro" id="IPR015943">
    <property type="entry name" value="WD40/YVTN_repeat-like_dom_sf"/>
</dbReference>
<evidence type="ECO:0000313" key="3">
    <source>
        <dbReference type="Proteomes" id="UP000464178"/>
    </source>
</evidence>
<keyword evidence="3" id="KW-1185">Reference proteome</keyword>
<sequence length="251" mass="27194">MTGDVWQIDGATGAVLAQTVLPGRVQVRNADPAVRFSPDGARLAVGTANTNQLVVFETGTAKEIWSVKLENETAVGVTFAPDGKTTAVATSGGKVCLFDAAGKSADTLLTGTRAMTWLVDLGFTLQVPRPCHPGAADPPTRRRWKKTCARLRRLRKTHPKKVVEVWTQDEARLGLKPITRRAWALKGRRPRSCGRTRYRWVYVYGFVRPKTGHTFGVLLPPCEGRAHVRGPGPVRAPRGPKGREGAGGAGR</sequence>
<dbReference type="AlphaFoldDB" id="A0A6P2D274"/>
<name>A0A6P2D274_9BACT</name>